<dbReference type="EMBL" id="JAQQXQ010000007">
    <property type="protein sequence ID" value="MDC8755070.1"/>
    <property type="molecule type" value="Genomic_DNA"/>
</dbReference>
<reference evidence="1 2" key="1">
    <citation type="submission" date="2022-10" db="EMBL/GenBank/DDBJ databases">
        <title>Erythrobacter sp. sf7 Genome sequencing.</title>
        <authorList>
            <person name="Park S."/>
        </authorList>
    </citation>
    <scope>NUCLEOTIDE SEQUENCE [LARGE SCALE GENOMIC DNA]</scope>
    <source>
        <strain evidence="2">sf7</strain>
    </source>
</reference>
<sequence length="52" mass="5529">MNIPSIDLAQIPGLEGAQALFGAALEAGAQVDDRIVDIMVYLYEVMPPEAVL</sequence>
<gene>
    <name evidence="1" type="ORF">OIK40_10510</name>
</gene>
<evidence type="ECO:0000313" key="1">
    <source>
        <dbReference type="EMBL" id="MDC8755070.1"/>
    </source>
</evidence>
<proteinExistence type="predicted"/>
<name>A0ABT5JRN4_9SPHN</name>
<dbReference type="Proteomes" id="UP001216558">
    <property type="component" value="Unassembled WGS sequence"/>
</dbReference>
<comment type="caution">
    <text evidence="1">The sequence shown here is derived from an EMBL/GenBank/DDBJ whole genome shotgun (WGS) entry which is preliminary data.</text>
</comment>
<protein>
    <submittedName>
        <fullName evidence="1">Uncharacterized protein</fullName>
    </submittedName>
</protein>
<keyword evidence="2" id="KW-1185">Reference proteome</keyword>
<organism evidence="1 2">
    <name type="scientific">Erythrobacter fulvus</name>
    <dbReference type="NCBI Taxonomy" id="2987523"/>
    <lineage>
        <taxon>Bacteria</taxon>
        <taxon>Pseudomonadati</taxon>
        <taxon>Pseudomonadota</taxon>
        <taxon>Alphaproteobacteria</taxon>
        <taxon>Sphingomonadales</taxon>
        <taxon>Erythrobacteraceae</taxon>
        <taxon>Erythrobacter/Porphyrobacter group</taxon>
        <taxon>Erythrobacter</taxon>
    </lineage>
</organism>
<evidence type="ECO:0000313" key="2">
    <source>
        <dbReference type="Proteomes" id="UP001216558"/>
    </source>
</evidence>
<dbReference type="RefSeq" id="WP_273678279.1">
    <property type="nucleotide sequence ID" value="NZ_JAQQXQ010000007.1"/>
</dbReference>
<accession>A0ABT5JRN4</accession>